<keyword evidence="1" id="KW-0812">Transmembrane</keyword>
<name>A0A9P1BTR2_9DINO</name>
<evidence type="ECO:0000313" key="3">
    <source>
        <dbReference type="EMBL" id="CAL1131910.1"/>
    </source>
</evidence>
<reference evidence="2" key="1">
    <citation type="submission" date="2022-10" db="EMBL/GenBank/DDBJ databases">
        <authorList>
            <person name="Chen Y."/>
            <person name="Dougan E. K."/>
            <person name="Chan C."/>
            <person name="Rhodes N."/>
            <person name="Thang M."/>
        </authorList>
    </citation>
    <scope>NUCLEOTIDE SEQUENCE</scope>
</reference>
<dbReference type="AlphaFoldDB" id="A0A9P1BTR2"/>
<dbReference type="EMBL" id="CAMXCT010000420">
    <property type="protein sequence ID" value="CAI3978535.1"/>
    <property type="molecule type" value="Genomic_DNA"/>
</dbReference>
<evidence type="ECO:0000313" key="2">
    <source>
        <dbReference type="EMBL" id="CAI3978535.1"/>
    </source>
</evidence>
<reference evidence="3" key="2">
    <citation type="submission" date="2024-04" db="EMBL/GenBank/DDBJ databases">
        <authorList>
            <person name="Chen Y."/>
            <person name="Shah S."/>
            <person name="Dougan E. K."/>
            <person name="Thang M."/>
            <person name="Chan C."/>
        </authorList>
    </citation>
    <scope>NUCLEOTIDE SEQUENCE [LARGE SCALE GENOMIC DNA]</scope>
</reference>
<accession>A0A9P1BTR2</accession>
<dbReference type="EMBL" id="CAMXCT030000420">
    <property type="protein sequence ID" value="CAL4765847.1"/>
    <property type="molecule type" value="Genomic_DNA"/>
</dbReference>
<feature type="transmembrane region" description="Helical" evidence="1">
    <location>
        <begin position="59"/>
        <end position="84"/>
    </location>
</feature>
<protein>
    <submittedName>
        <fullName evidence="2">Uncharacterized protein</fullName>
    </submittedName>
</protein>
<evidence type="ECO:0000313" key="4">
    <source>
        <dbReference type="Proteomes" id="UP001152797"/>
    </source>
</evidence>
<sequence length="129" mass="14204">MSTRGVFSKGPAYVPLEVSTQAAQAEEDLEDDPVNYRYRPFSQRMARRRSRPARNWSPLVGGVAIAFVVAAVALWGWALVLLLVRLNALRSPHEQPQMLDLQQEKNGPYGPLPAPAVTEVLALPAPESD</sequence>
<keyword evidence="1" id="KW-0472">Membrane</keyword>
<comment type="caution">
    <text evidence="2">The sequence shown here is derived from an EMBL/GenBank/DDBJ whole genome shotgun (WGS) entry which is preliminary data.</text>
</comment>
<organism evidence="2">
    <name type="scientific">Cladocopium goreaui</name>
    <dbReference type="NCBI Taxonomy" id="2562237"/>
    <lineage>
        <taxon>Eukaryota</taxon>
        <taxon>Sar</taxon>
        <taxon>Alveolata</taxon>
        <taxon>Dinophyceae</taxon>
        <taxon>Suessiales</taxon>
        <taxon>Symbiodiniaceae</taxon>
        <taxon>Cladocopium</taxon>
    </lineage>
</organism>
<keyword evidence="1" id="KW-1133">Transmembrane helix</keyword>
<dbReference type="EMBL" id="CAMXCT020000420">
    <property type="protein sequence ID" value="CAL1131910.1"/>
    <property type="molecule type" value="Genomic_DNA"/>
</dbReference>
<dbReference type="Proteomes" id="UP001152797">
    <property type="component" value="Unassembled WGS sequence"/>
</dbReference>
<gene>
    <name evidence="2" type="ORF">C1SCF055_LOCUS6584</name>
</gene>
<evidence type="ECO:0000256" key="1">
    <source>
        <dbReference type="SAM" id="Phobius"/>
    </source>
</evidence>
<keyword evidence="4" id="KW-1185">Reference proteome</keyword>
<proteinExistence type="predicted"/>